<evidence type="ECO:0000256" key="1">
    <source>
        <dbReference type="SAM" id="MobiDB-lite"/>
    </source>
</evidence>
<dbReference type="PhylomeDB" id="A0A0G4HGJ3"/>
<proteinExistence type="predicted"/>
<name>A0A0G4HGJ3_9ALVE</name>
<organism evidence="2">
    <name type="scientific">Chromera velia CCMP2878</name>
    <dbReference type="NCBI Taxonomy" id="1169474"/>
    <lineage>
        <taxon>Eukaryota</taxon>
        <taxon>Sar</taxon>
        <taxon>Alveolata</taxon>
        <taxon>Colpodellida</taxon>
        <taxon>Chromeraceae</taxon>
        <taxon>Chromera</taxon>
    </lineage>
</organism>
<feature type="region of interest" description="Disordered" evidence="1">
    <location>
        <begin position="157"/>
        <end position="177"/>
    </location>
</feature>
<reference evidence="2" key="1">
    <citation type="submission" date="2014-11" db="EMBL/GenBank/DDBJ databases">
        <authorList>
            <person name="Otto D Thomas"/>
            <person name="Naeem Raeece"/>
        </authorList>
    </citation>
    <scope>NUCLEOTIDE SEQUENCE</scope>
</reference>
<accession>A0A0G4HGJ3</accession>
<gene>
    <name evidence="2" type="ORF">Cvel_1025</name>
</gene>
<feature type="compositionally biased region" description="Basic and acidic residues" evidence="1">
    <location>
        <begin position="207"/>
        <end position="216"/>
    </location>
</feature>
<dbReference type="AlphaFoldDB" id="A0A0G4HGJ3"/>
<feature type="region of interest" description="Disordered" evidence="1">
    <location>
        <begin position="191"/>
        <end position="226"/>
    </location>
</feature>
<protein>
    <submittedName>
        <fullName evidence="2">Uncharacterized protein</fullName>
    </submittedName>
</protein>
<dbReference type="EMBL" id="CDMZ01002630">
    <property type="protein sequence ID" value="CEM43202.1"/>
    <property type="molecule type" value="Genomic_DNA"/>
</dbReference>
<dbReference type="VEuPathDB" id="CryptoDB:Cvel_1025"/>
<evidence type="ECO:0000313" key="2">
    <source>
        <dbReference type="EMBL" id="CEM43202.1"/>
    </source>
</evidence>
<sequence>MQNVARVCEGINFVPFHDRIPPPEVKKRIDREQLSRTDSCLYKFFSTHHGSQVLTETAKPQAPIFDMNSVRGFVSFRRGGILFFETERDADIFAGDDCGLFPLYGGNSTLPDGDGEERNFTVRLVNRLTSYENRFGETSTPLLSIPRAGLFPQRGEPGYADEDWGAGRGPEDPIDLPRGWVRVGLQTLGGEARLEIPGEGVGMGSQDGERGEREAEAEPSPLNPRQ</sequence>